<sequence>MSSPVTTRIEDTFTSKRVTIKTTRSFDEVIARLYNSIGTPADAGWPSIVSYLEGPSPTKEGFVATAKQYIGPELFMLFWEIDHSLWTPLYGIAPGQRIKRVVLGNPMSAATVMAHGVKAGLAAPAEILILEGANGEGTEVIFQLFSSLAAGVEKSEELVKASLNLDAKVQHLVDHITL</sequence>
<comment type="caution">
    <text evidence="1">The sequence shown here is derived from an EMBL/GenBank/DDBJ whole genome shotgun (WGS) entry which is preliminary data.</text>
</comment>
<dbReference type="InterPro" id="IPR035923">
    <property type="entry name" value="TT1751-like_sf"/>
</dbReference>
<organism evidence="1 2">
    <name type="scientific">Trichoderma harzianum</name>
    <name type="common">Hypocrea lixii</name>
    <dbReference type="NCBI Taxonomy" id="5544"/>
    <lineage>
        <taxon>Eukaryota</taxon>
        <taxon>Fungi</taxon>
        <taxon>Dikarya</taxon>
        <taxon>Ascomycota</taxon>
        <taxon>Pezizomycotina</taxon>
        <taxon>Sordariomycetes</taxon>
        <taxon>Hypocreomycetidae</taxon>
        <taxon>Hypocreales</taxon>
        <taxon>Hypocreaceae</taxon>
        <taxon>Trichoderma</taxon>
    </lineage>
</organism>
<evidence type="ECO:0008006" key="3">
    <source>
        <dbReference type="Google" id="ProtNLM"/>
    </source>
</evidence>
<evidence type="ECO:0000313" key="2">
    <source>
        <dbReference type="Proteomes" id="UP000034112"/>
    </source>
</evidence>
<dbReference type="OrthoDB" id="5190258at2759"/>
<dbReference type="SUPFAM" id="SSF103247">
    <property type="entry name" value="TT1751-like"/>
    <property type="match status" value="1"/>
</dbReference>
<evidence type="ECO:0000313" key="1">
    <source>
        <dbReference type="EMBL" id="KKP03440.1"/>
    </source>
</evidence>
<dbReference type="OMA" id="TMLRHDV"/>
<dbReference type="AlphaFoldDB" id="A0A0F9XFX3"/>
<accession>A0A0F9XFX3</accession>
<gene>
    <name evidence="1" type="ORF">THAR02_04469</name>
</gene>
<dbReference type="EMBL" id="JOKZ01000110">
    <property type="protein sequence ID" value="KKP03440.1"/>
    <property type="molecule type" value="Genomic_DNA"/>
</dbReference>
<name>A0A0F9XFX3_TRIHA</name>
<protein>
    <recommendedName>
        <fullName evidence="3">DUF302 domain-containing protein</fullName>
    </recommendedName>
</protein>
<proteinExistence type="predicted"/>
<dbReference type="InterPro" id="IPR005180">
    <property type="entry name" value="DUF302"/>
</dbReference>
<dbReference type="Proteomes" id="UP000034112">
    <property type="component" value="Unassembled WGS sequence"/>
</dbReference>
<dbReference type="CDD" id="cd14797">
    <property type="entry name" value="DUF302"/>
    <property type="match status" value="1"/>
</dbReference>
<reference evidence="2" key="1">
    <citation type="journal article" date="2015" name="Genome Announc.">
        <title>Draft whole-genome sequence of the biocontrol agent Trichoderma harzianum T6776.</title>
        <authorList>
            <person name="Baroncelli R."/>
            <person name="Piaggeschi G."/>
            <person name="Fiorini L."/>
            <person name="Bertolini E."/>
            <person name="Zapparata A."/>
            <person name="Pe M.E."/>
            <person name="Sarrocco S."/>
            <person name="Vannacci G."/>
        </authorList>
    </citation>
    <scope>NUCLEOTIDE SEQUENCE [LARGE SCALE GENOMIC DNA]</scope>
    <source>
        <strain evidence="2">T6776</strain>
    </source>
</reference>
<dbReference type="Gene3D" id="3.30.310.70">
    <property type="entry name" value="TT1751-like domain"/>
    <property type="match status" value="1"/>
</dbReference>